<keyword evidence="3" id="KW-1185">Reference proteome</keyword>
<comment type="caution">
    <text evidence="2">The sequence shown here is derived from an EMBL/GenBank/DDBJ whole genome shotgun (WGS) entry which is preliminary data.</text>
</comment>
<evidence type="ECO:0000313" key="2">
    <source>
        <dbReference type="EMBL" id="PAP77586.1"/>
    </source>
</evidence>
<dbReference type="RefSeq" id="WP_095511254.1">
    <property type="nucleotide sequence ID" value="NZ_MQWD01000001.1"/>
</dbReference>
<dbReference type="Proteomes" id="UP000216339">
    <property type="component" value="Unassembled WGS sequence"/>
</dbReference>
<evidence type="ECO:0000313" key="3">
    <source>
        <dbReference type="Proteomes" id="UP000216339"/>
    </source>
</evidence>
<dbReference type="EMBL" id="MQWD01000001">
    <property type="protein sequence ID" value="PAP77586.1"/>
    <property type="molecule type" value="Genomic_DNA"/>
</dbReference>
<feature type="region of interest" description="Disordered" evidence="1">
    <location>
        <begin position="19"/>
        <end position="42"/>
    </location>
</feature>
<protein>
    <submittedName>
        <fullName evidence="2">Uncharacterized protein</fullName>
    </submittedName>
</protein>
<name>A0A271J244_9BACT</name>
<dbReference type="OrthoDB" id="9837237at2"/>
<reference evidence="2 3" key="1">
    <citation type="submission" date="2016-11" db="EMBL/GenBank/DDBJ databases">
        <title>Study of marine rhodopsin-containing bacteria.</title>
        <authorList>
            <person name="Yoshizawa S."/>
            <person name="Kumagai Y."/>
            <person name="Kogure K."/>
        </authorList>
    </citation>
    <scope>NUCLEOTIDE SEQUENCE [LARGE SCALE GENOMIC DNA]</scope>
    <source>
        <strain evidence="2 3">SAORIC-28</strain>
    </source>
</reference>
<gene>
    <name evidence="2" type="ORF">BSZ37_14615</name>
</gene>
<sequence length="201" mass="21681">MRRGALLLALVVSACGGDRPQGVEVTEAPPESELRTGPSRPVPLDTVYADSGLFADPSLRPDSLRADSLRRDSLRQDSLRRAQAARPDFRTFWPDFRRAVQSGPDAVAALTAFSASLSRDDFDAALYPGVFEEGPFRDGVLDLTARDFRRDGPRRVVTVTVGYGADGDVVPEDEAVTESAAVLTFDVVGGAYRLVRIDLAG</sequence>
<accession>A0A271J244</accession>
<dbReference type="AlphaFoldDB" id="A0A271J244"/>
<evidence type="ECO:0000256" key="1">
    <source>
        <dbReference type="SAM" id="MobiDB-lite"/>
    </source>
</evidence>
<dbReference type="PROSITE" id="PS51257">
    <property type="entry name" value="PROKAR_LIPOPROTEIN"/>
    <property type="match status" value="1"/>
</dbReference>
<proteinExistence type="predicted"/>
<organism evidence="2 3">
    <name type="scientific">Rubrivirga marina</name>
    <dbReference type="NCBI Taxonomy" id="1196024"/>
    <lineage>
        <taxon>Bacteria</taxon>
        <taxon>Pseudomonadati</taxon>
        <taxon>Rhodothermota</taxon>
        <taxon>Rhodothermia</taxon>
        <taxon>Rhodothermales</taxon>
        <taxon>Rubricoccaceae</taxon>
        <taxon>Rubrivirga</taxon>
    </lineage>
</organism>